<sequence length="236" mass="24792">MIPCSRRDRIFDACNPGGGKVCLNAADAGPVTDEGAARSYWAIDAGGRKGASGYHRKQGRTRCSAALPGPGHLRCRCEAWCVIPGLEASRRMKWHVARVRDGGDARQDKTSTTPTGASMGGAAGAGRDKCAPARGGHRSPRTRLVAMYTVVVRTPGHGDAYSNSAAPTHAACLIIHFSYSLSFLFPLTGAVSETRVPPLPPLALHSTATATATPTNARRPVLSCHGAEHEGEISQL</sequence>
<feature type="region of interest" description="Disordered" evidence="1">
    <location>
        <begin position="101"/>
        <end position="138"/>
    </location>
</feature>
<proteinExistence type="predicted"/>
<evidence type="ECO:0000313" key="3">
    <source>
        <dbReference type="Proteomes" id="UP000324222"/>
    </source>
</evidence>
<protein>
    <submittedName>
        <fullName evidence="2">Uncharacterized protein</fullName>
    </submittedName>
</protein>
<dbReference type="Proteomes" id="UP000324222">
    <property type="component" value="Unassembled WGS sequence"/>
</dbReference>
<comment type="caution">
    <text evidence="2">The sequence shown here is derived from an EMBL/GenBank/DDBJ whole genome shotgun (WGS) entry which is preliminary data.</text>
</comment>
<keyword evidence="3" id="KW-1185">Reference proteome</keyword>
<dbReference type="EMBL" id="VSRR010004056">
    <property type="protein sequence ID" value="MPC38397.1"/>
    <property type="molecule type" value="Genomic_DNA"/>
</dbReference>
<reference evidence="2 3" key="1">
    <citation type="submission" date="2019-05" db="EMBL/GenBank/DDBJ databases">
        <title>Another draft genome of Portunus trituberculatus and its Hox gene families provides insights of decapod evolution.</title>
        <authorList>
            <person name="Jeong J.-H."/>
            <person name="Song I."/>
            <person name="Kim S."/>
            <person name="Choi T."/>
            <person name="Kim D."/>
            <person name="Ryu S."/>
            <person name="Kim W."/>
        </authorList>
    </citation>
    <scope>NUCLEOTIDE SEQUENCE [LARGE SCALE GENOMIC DNA]</scope>
    <source>
        <tissue evidence="2">Muscle</tissue>
    </source>
</reference>
<evidence type="ECO:0000313" key="2">
    <source>
        <dbReference type="EMBL" id="MPC38397.1"/>
    </source>
</evidence>
<evidence type="ECO:0000256" key="1">
    <source>
        <dbReference type="SAM" id="MobiDB-lite"/>
    </source>
</evidence>
<accession>A0A5B7EYX1</accession>
<organism evidence="2 3">
    <name type="scientific">Portunus trituberculatus</name>
    <name type="common">Swimming crab</name>
    <name type="synonym">Neptunus trituberculatus</name>
    <dbReference type="NCBI Taxonomy" id="210409"/>
    <lineage>
        <taxon>Eukaryota</taxon>
        <taxon>Metazoa</taxon>
        <taxon>Ecdysozoa</taxon>
        <taxon>Arthropoda</taxon>
        <taxon>Crustacea</taxon>
        <taxon>Multicrustacea</taxon>
        <taxon>Malacostraca</taxon>
        <taxon>Eumalacostraca</taxon>
        <taxon>Eucarida</taxon>
        <taxon>Decapoda</taxon>
        <taxon>Pleocyemata</taxon>
        <taxon>Brachyura</taxon>
        <taxon>Eubrachyura</taxon>
        <taxon>Portunoidea</taxon>
        <taxon>Portunidae</taxon>
        <taxon>Portuninae</taxon>
        <taxon>Portunus</taxon>
    </lineage>
</organism>
<dbReference type="AlphaFoldDB" id="A0A5B7EYX1"/>
<gene>
    <name evidence="2" type="ORF">E2C01_031904</name>
</gene>
<name>A0A5B7EYX1_PORTR</name>